<dbReference type="AlphaFoldDB" id="A0AB37VRU3"/>
<gene>
    <name evidence="1" type="ORF">CYQ77_10415</name>
</gene>
<reference evidence="1 2" key="1">
    <citation type="submission" date="2017-12" db="EMBL/GenBank/DDBJ databases">
        <title>A pool of 800 enterococci isolated from chicken carcass rinse samples from New Zealand.</title>
        <authorList>
            <person name="Zhang J."/>
            <person name="Rogers L."/>
            <person name="Midwinter A."/>
            <person name="French N."/>
        </authorList>
    </citation>
    <scope>NUCLEOTIDE SEQUENCE [LARGE SCALE GENOMIC DNA]</scope>
    <source>
        <strain evidence="1 2">EN697</strain>
    </source>
</reference>
<organism evidence="1 2">
    <name type="scientific">Enterococcus faecium</name>
    <name type="common">Streptococcus faecium</name>
    <dbReference type="NCBI Taxonomy" id="1352"/>
    <lineage>
        <taxon>Bacteria</taxon>
        <taxon>Bacillati</taxon>
        <taxon>Bacillota</taxon>
        <taxon>Bacilli</taxon>
        <taxon>Lactobacillales</taxon>
        <taxon>Enterococcaceae</taxon>
        <taxon>Enterococcus</taxon>
    </lineage>
</organism>
<comment type="caution">
    <text evidence="1">The sequence shown here is derived from an EMBL/GenBank/DDBJ whole genome shotgun (WGS) entry which is preliminary data.</text>
</comment>
<protein>
    <submittedName>
        <fullName evidence="1">Uncharacterized protein</fullName>
    </submittedName>
</protein>
<evidence type="ECO:0000313" key="1">
    <source>
        <dbReference type="EMBL" id="RXU85918.1"/>
    </source>
</evidence>
<dbReference type="EMBL" id="PJVH01000036">
    <property type="protein sequence ID" value="RXU85918.1"/>
    <property type="molecule type" value="Genomic_DNA"/>
</dbReference>
<dbReference type="RefSeq" id="WP_104775407.1">
    <property type="nucleotide sequence ID" value="NZ_JAQEJT010000016.1"/>
</dbReference>
<proteinExistence type="predicted"/>
<sequence>MENKQIKLEYRRHLLDLLNDYPYPEWYERQDIRKKVERIGTLLSKNKMDECHPLKSGSIQVLTTQHIHDLLELGYTKKHICQAAGISKHEFSKLKITRKE</sequence>
<name>A0AB37VRU3_ENTFC</name>
<accession>A0AB37VRU3</accession>
<dbReference type="Proteomes" id="UP000289562">
    <property type="component" value="Unassembled WGS sequence"/>
</dbReference>
<evidence type="ECO:0000313" key="2">
    <source>
        <dbReference type="Proteomes" id="UP000289562"/>
    </source>
</evidence>